<dbReference type="Proteomes" id="UP001610728">
    <property type="component" value="Unassembled WGS sequence"/>
</dbReference>
<protein>
    <submittedName>
        <fullName evidence="11">Zinc carboxypeptidase</fullName>
    </submittedName>
</protein>
<evidence type="ECO:0000313" key="12">
    <source>
        <dbReference type="Proteomes" id="UP001610728"/>
    </source>
</evidence>
<evidence type="ECO:0000256" key="2">
    <source>
        <dbReference type="ARBA" id="ARBA00005988"/>
    </source>
</evidence>
<comment type="caution">
    <text evidence="11">The sequence shown here is derived from an EMBL/GenBank/DDBJ whole genome shotgun (WGS) entry which is preliminary data.</text>
</comment>
<evidence type="ECO:0000256" key="7">
    <source>
        <dbReference type="PROSITE-ProRule" id="PRU01379"/>
    </source>
</evidence>
<feature type="domain" description="Peptidase M14" evidence="10">
    <location>
        <begin position="89"/>
        <end position="452"/>
    </location>
</feature>
<evidence type="ECO:0000259" key="10">
    <source>
        <dbReference type="PROSITE" id="PS52035"/>
    </source>
</evidence>
<evidence type="ECO:0000256" key="9">
    <source>
        <dbReference type="SAM" id="SignalP"/>
    </source>
</evidence>
<feature type="chain" id="PRO_5045478002" evidence="9">
    <location>
        <begin position="19"/>
        <end position="461"/>
    </location>
</feature>
<dbReference type="SMART" id="SM00631">
    <property type="entry name" value="Zn_pept"/>
    <property type="match status" value="1"/>
</dbReference>
<dbReference type="PROSITE" id="PS52035">
    <property type="entry name" value="PEPTIDASE_M14"/>
    <property type="match status" value="1"/>
</dbReference>
<evidence type="ECO:0000256" key="6">
    <source>
        <dbReference type="ARBA" id="ARBA00023049"/>
    </source>
</evidence>
<keyword evidence="9" id="KW-0732">Signal</keyword>
<feature type="signal peptide" evidence="9">
    <location>
        <begin position="1"/>
        <end position="18"/>
    </location>
</feature>
<feature type="active site" description="Proton donor/acceptor" evidence="7">
    <location>
        <position position="414"/>
    </location>
</feature>
<keyword evidence="12" id="KW-1185">Reference proteome</keyword>
<feature type="region of interest" description="Disordered" evidence="8">
    <location>
        <begin position="220"/>
        <end position="240"/>
    </location>
</feature>
<dbReference type="InterPro" id="IPR000834">
    <property type="entry name" value="Peptidase_M14"/>
</dbReference>
<keyword evidence="11" id="KW-0121">Carboxypeptidase</keyword>
<sequence>MKPVSFVVWATMATSVHCCHFDYVATEKMIKEKRATDSSGTETDSVGSSHTVFGLDLDAEKAKLLPISQRDRFTLAAPFGLSTLMNVNYKFDFQMNMEEIYTSMIHFHKSKHAGLFKMPNPTAEGRDVFGLRIFPKEVVESERSPSDYKVMFVTQMHPRERGTADSMIMFLSDLFWAVEAGIGLQYGTVQYSAEDVRKVLNLGMVVILAPNPDGLNWDEENGDCWRKNRNPKQKKPQDERSIGVDLNRNFGFLWDYKRFFVKGHATTSDNPSADVFYGEFPESEAEVQNIEWAMFEHPGITHFADIHSYGNLVMYPWGHSKSQTSNPGASMMNMLWNGHRDNENYGEYMLQRDLNYLTELSQGIAQRVSEATQTKITATPAVDVYPVSGDAMDFFQALHYDNKKRRPIHSLQFEIGSPNDGWPFCPFYPTAEHYRQRIHQGAITYMEFLLKVVEHTERGLM</sequence>
<keyword evidence="5" id="KW-0862">Zinc</keyword>
<dbReference type="Pfam" id="PF00246">
    <property type="entry name" value="Peptidase_M14"/>
    <property type="match status" value="1"/>
</dbReference>
<reference evidence="11 12" key="1">
    <citation type="submission" date="2020-05" db="EMBL/GenBank/DDBJ databases">
        <title>Ceratocystis lukuohia genome.</title>
        <authorList>
            <person name="Harrington T.C."/>
            <person name="Kim K."/>
            <person name="Mayers C.G."/>
        </authorList>
    </citation>
    <scope>NUCLEOTIDE SEQUENCE [LARGE SCALE GENOMIC DNA]</scope>
    <source>
        <strain evidence="11 12">C4212</strain>
    </source>
</reference>
<dbReference type="GeneID" id="98115674"/>
<dbReference type="RefSeq" id="XP_070860679.1">
    <property type="nucleotide sequence ID" value="XM_070999977.1"/>
</dbReference>
<evidence type="ECO:0000256" key="8">
    <source>
        <dbReference type="SAM" id="MobiDB-lite"/>
    </source>
</evidence>
<name>A0ABR4MMH9_9PEZI</name>
<dbReference type="PANTHER" id="PTHR11705:SF143">
    <property type="entry name" value="SLL0236 PROTEIN"/>
    <property type="match status" value="1"/>
</dbReference>
<accession>A0ABR4MMH9</accession>
<evidence type="ECO:0000313" key="11">
    <source>
        <dbReference type="EMBL" id="KAL2889499.1"/>
    </source>
</evidence>
<evidence type="ECO:0000256" key="5">
    <source>
        <dbReference type="ARBA" id="ARBA00022833"/>
    </source>
</evidence>
<keyword evidence="4" id="KW-0378">Hydrolase</keyword>
<dbReference type="SUPFAM" id="SSF53187">
    <property type="entry name" value="Zn-dependent exopeptidases"/>
    <property type="match status" value="1"/>
</dbReference>
<keyword evidence="3" id="KW-0645">Protease</keyword>
<keyword evidence="6" id="KW-0482">Metalloprotease</keyword>
<evidence type="ECO:0000256" key="4">
    <source>
        <dbReference type="ARBA" id="ARBA00022801"/>
    </source>
</evidence>
<comment type="cofactor">
    <cofactor evidence="1">
        <name>Zn(2+)</name>
        <dbReference type="ChEBI" id="CHEBI:29105"/>
    </cofactor>
</comment>
<dbReference type="PANTHER" id="PTHR11705">
    <property type="entry name" value="PROTEASE FAMILY M14 CARBOXYPEPTIDASE A,B"/>
    <property type="match status" value="1"/>
</dbReference>
<proteinExistence type="inferred from homology"/>
<dbReference type="EMBL" id="JABSNW010000002">
    <property type="protein sequence ID" value="KAL2889499.1"/>
    <property type="molecule type" value="Genomic_DNA"/>
</dbReference>
<dbReference type="Gene3D" id="3.40.630.10">
    <property type="entry name" value="Zn peptidases"/>
    <property type="match status" value="1"/>
</dbReference>
<dbReference type="GO" id="GO:0004180">
    <property type="term" value="F:carboxypeptidase activity"/>
    <property type="evidence" value="ECO:0007669"/>
    <property type="project" value="UniProtKB-KW"/>
</dbReference>
<organism evidence="11 12">
    <name type="scientific">Ceratocystis lukuohia</name>
    <dbReference type="NCBI Taxonomy" id="2019550"/>
    <lineage>
        <taxon>Eukaryota</taxon>
        <taxon>Fungi</taxon>
        <taxon>Dikarya</taxon>
        <taxon>Ascomycota</taxon>
        <taxon>Pezizomycotina</taxon>
        <taxon>Sordariomycetes</taxon>
        <taxon>Hypocreomycetidae</taxon>
        <taxon>Microascales</taxon>
        <taxon>Ceratocystidaceae</taxon>
        <taxon>Ceratocystis</taxon>
    </lineage>
</organism>
<comment type="similarity">
    <text evidence="2 7">Belongs to the peptidase M14 family.</text>
</comment>
<evidence type="ECO:0000256" key="1">
    <source>
        <dbReference type="ARBA" id="ARBA00001947"/>
    </source>
</evidence>
<evidence type="ECO:0000256" key="3">
    <source>
        <dbReference type="ARBA" id="ARBA00022670"/>
    </source>
</evidence>
<gene>
    <name evidence="11" type="ORF">HOO65_020041</name>
</gene>